<accession>A0ABW0R062</accession>
<evidence type="ECO:0000256" key="8">
    <source>
        <dbReference type="PROSITE-ProRule" id="PRU00169"/>
    </source>
</evidence>
<dbReference type="InterPro" id="IPR009057">
    <property type="entry name" value="Homeodomain-like_sf"/>
</dbReference>
<keyword evidence="3 8" id="KW-0597">Phosphoprotein</keyword>
<feature type="domain" description="HTH araC/xylS-type" evidence="9">
    <location>
        <begin position="245"/>
        <end position="342"/>
    </location>
</feature>
<dbReference type="EMBL" id="JBHSNC010000027">
    <property type="protein sequence ID" value="MFC5529702.1"/>
    <property type="molecule type" value="Genomic_DNA"/>
</dbReference>
<comment type="caution">
    <text evidence="11">The sequence shown here is derived from an EMBL/GenBank/DDBJ whole genome shotgun (WGS) entry which is preliminary data.</text>
</comment>
<dbReference type="Gene3D" id="1.10.10.60">
    <property type="entry name" value="Homeodomain-like"/>
    <property type="match status" value="2"/>
</dbReference>
<evidence type="ECO:0000256" key="6">
    <source>
        <dbReference type="ARBA" id="ARBA00023125"/>
    </source>
</evidence>
<evidence type="ECO:0000256" key="3">
    <source>
        <dbReference type="ARBA" id="ARBA00022553"/>
    </source>
</evidence>
<reference evidence="12" key="1">
    <citation type="journal article" date="2019" name="Int. J. Syst. Evol. Microbiol.">
        <title>The Global Catalogue of Microorganisms (GCM) 10K type strain sequencing project: providing services to taxonomists for standard genome sequencing and annotation.</title>
        <authorList>
            <consortium name="The Broad Institute Genomics Platform"/>
            <consortium name="The Broad Institute Genome Sequencing Center for Infectious Disease"/>
            <person name="Wu L."/>
            <person name="Ma J."/>
        </authorList>
    </citation>
    <scope>NUCLEOTIDE SEQUENCE [LARGE SCALE GENOMIC DNA]</scope>
    <source>
        <strain evidence="12">CGMCC 1.18578</strain>
    </source>
</reference>
<dbReference type="SUPFAM" id="SSF46689">
    <property type="entry name" value="Homeodomain-like"/>
    <property type="match status" value="2"/>
</dbReference>
<keyword evidence="5" id="KW-0805">Transcription regulation</keyword>
<evidence type="ECO:0000256" key="4">
    <source>
        <dbReference type="ARBA" id="ARBA00023012"/>
    </source>
</evidence>
<evidence type="ECO:0000313" key="12">
    <source>
        <dbReference type="Proteomes" id="UP001596108"/>
    </source>
</evidence>
<keyword evidence="7" id="KW-0804">Transcription</keyword>
<name>A0ABW0R062_9BACL</name>
<evidence type="ECO:0000256" key="1">
    <source>
        <dbReference type="ARBA" id="ARBA00004496"/>
    </source>
</evidence>
<feature type="domain" description="Response regulatory" evidence="10">
    <location>
        <begin position="3"/>
        <end position="120"/>
    </location>
</feature>
<dbReference type="SUPFAM" id="SSF52172">
    <property type="entry name" value="CheY-like"/>
    <property type="match status" value="1"/>
</dbReference>
<dbReference type="PANTHER" id="PTHR42713:SF3">
    <property type="entry name" value="TRANSCRIPTIONAL REGULATORY PROTEIN HPTR"/>
    <property type="match status" value="1"/>
</dbReference>
<evidence type="ECO:0000259" key="10">
    <source>
        <dbReference type="PROSITE" id="PS50110"/>
    </source>
</evidence>
<dbReference type="InterPro" id="IPR011006">
    <property type="entry name" value="CheY-like_superfamily"/>
</dbReference>
<dbReference type="Pfam" id="PF00072">
    <property type="entry name" value="Response_reg"/>
    <property type="match status" value="1"/>
</dbReference>
<dbReference type="SMART" id="SM00448">
    <property type="entry name" value="REC"/>
    <property type="match status" value="1"/>
</dbReference>
<dbReference type="RefSeq" id="WP_378111599.1">
    <property type="nucleotide sequence ID" value="NZ_JBHSNC010000027.1"/>
</dbReference>
<dbReference type="Gene3D" id="3.40.50.2300">
    <property type="match status" value="1"/>
</dbReference>
<dbReference type="InterPro" id="IPR001789">
    <property type="entry name" value="Sig_transdc_resp-reg_receiver"/>
</dbReference>
<evidence type="ECO:0000256" key="7">
    <source>
        <dbReference type="ARBA" id="ARBA00023163"/>
    </source>
</evidence>
<feature type="modified residue" description="4-aspartylphosphate" evidence="8">
    <location>
        <position position="55"/>
    </location>
</feature>
<evidence type="ECO:0000256" key="5">
    <source>
        <dbReference type="ARBA" id="ARBA00023015"/>
    </source>
</evidence>
<protein>
    <submittedName>
        <fullName evidence="11">Response regulator</fullName>
    </submittedName>
</protein>
<comment type="subcellular location">
    <subcellularLocation>
        <location evidence="1">Cytoplasm</location>
    </subcellularLocation>
</comment>
<keyword evidence="6" id="KW-0238">DNA-binding</keyword>
<sequence length="358" mass="41199">MYRVLIIDDEPWSREVVKSLGEWEKLNLTIAGEAEDGNTGLRLIESLNPDIVITDMRMPGLDGVGLLKAINEKFPVIKIIVISGYDDFVYLKQAVTSRATDYLLKPIDPNELNVALAKCGVELDRSRSADYARANVEYSVFEQPEQRDRYLNIRKQLRNSLLELDAEGVQECLRKLDERMLAKIAQDLILLVEEFAAENEIVLKQVWDRGGYSFDGTIDSLAYIYEEVLKDAIAFRHNRNRLDLSDVTLFIDRHFQDNITLDTVANYFHVSKEHLSRSFKAHTGRNMTDYIVQLKMNKAQEMMEGGLPIKHAAELTGYTDIAYFYRVFKKQFGITPGDWVKQREAHQNRAIKDNNILE</sequence>
<keyword evidence="12" id="KW-1185">Reference proteome</keyword>
<gene>
    <name evidence="11" type="ORF">ACFPQ4_09595</name>
</gene>
<dbReference type="SMART" id="SM00342">
    <property type="entry name" value="HTH_ARAC"/>
    <property type="match status" value="1"/>
</dbReference>
<evidence type="ECO:0000313" key="11">
    <source>
        <dbReference type="EMBL" id="MFC5529702.1"/>
    </source>
</evidence>
<proteinExistence type="predicted"/>
<dbReference type="InterPro" id="IPR051552">
    <property type="entry name" value="HptR"/>
</dbReference>
<evidence type="ECO:0000259" key="9">
    <source>
        <dbReference type="PROSITE" id="PS01124"/>
    </source>
</evidence>
<dbReference type="Pfam" id="PF12833">
    <property type="entry name" value="HTH_18"/>
    <property type="match status" value="1"/>
</dbReference>
<keyword evidence="4" id="KW-0902">Two-component regulatory system</keyword>
<dbReference type="PROSITE" id="PS50110">
    <property type="entry name" value="RESPONSE_REGULATORY"/>
    <property type="match status" value="1"/>
</dbReference>
<dbReference type="Proteomes" id="UP001596108">
    <property type="component" value="Unassembled WGS sequence"/>
</dbReference>
<organism evidence="11 12">
    <name type="scientific">Cohnella yongneupensis</name>
    <dbReference type="NCBI Taxonomy" id="425006"/>
    <lineage>
        <taxon>Bacteria</taxon>
        <taxon>Bacillati</taxon>
        <taxon>Bacillota</taxon>
        <taxon>Bacilli</taxon>
        <taxon>Bacillales</taxon>
        <taxon>Paenibacillaceae</taxon>
        <taxon>Cohnella</taxon>
    </lineage>
</organism>
<dbReference type="PANTHER" id="PTHR42713">
    <property type="entry name" value="HISTIDINE KINASE-RELATED"/>
    <property type="match status" value="1"/>
</dbReference>
<keyword evidence="2" id="KW-0963">Cytoplasm</keyword>
<dbReference type="PROSITE" id="PS01124">
    <property type="entry name" value="HTH_ARAC_FAMILY_2"/>
    <property type="match status" value="1"/>
</dbReference>
<evidence type="ECO:0000256" key="2">
    <source>
        <dbReference type="ARBA" id="ARBA00022490"/>
    </source>
</evidence>
<dbReference type="InterPro" id="IPR018060">
    <property type="entry name" value="HTH_AraC"/>
</dbReference>
<dbReference type="CDD" id="cd17536">
    <property type="entry name" value="REC_YesN-like"/>
    <property type="match status" value="1"/>
</dbReference>